<evidence type="ECO:0000313" key="10">
    <source>
        <dbReference type="EMBL" id="QHQ62556.1"/>
    </source>
</evidence>
<gene>
    <name evidence="7 10" type="primary">sbcD</name>
    <name evidence="10" type="ORF">Ana3638_18675</name>
</gene>
<dbReference type="Proteomes" id="UP000464314">
    <property type="component" value="Chromosome"/>
</dbReference>
<feature type="domain" description="Nuclease SbcCD subunit D C-terminal" evidence="9">
    <location>
        <begin position="267"/>
        <end position="359"/>
    </location>
</feature>
<evidence type="ECO:0000256" key="2">
    <source>
        <dbReference type="ARBA" id="ARBA00011322"/>
    </source>
</evidence>
<evidence type="ECO:0000313" key="11">
    <source>
        <dbReference type="Proteomes" id="UP000464314"/>
    </source>
</evidence>
<keyword evidence="7" id="KW-0235">DNA replication</keyword>
<dbReference type="InterPro" id="IPR026843">
    <property type="entry name" value="SbcD_C"/>
</dbReference>
<dbReference type="RefSeq" id="WP_161839379.1">
    <property type="nucleotide sequence ID" value="NZ_CP048000.1"/>
</dbReference>
<dbReference type="InterPro" id="IPR041796">
    <property type="entry name" value="Mre11_N"/>
</dbReference>
<evidence type="ECO:0000256" key="3">
    <source>
        <dbReference type="ARBA" id="ARBA00013365"/>
    </source>
</evidence>
<dbReference type="AlphaFoldDB" id="A0A6P1TS27"/>
<accession>A0A6P1TS27</accession>
<dbReference type="GO" id="GO:0006260">
    <property type="term" value="P:DNA replication"/>
    <property type="evidence" value="ECO:0007669"/>
    <property type="project" value="UniProtKB-KW"/>
</dbReference>
<keyword evidence="5 7" id="KW-0378">Hydrolase</keyword>
<keyword evidence="7" id="KW-0233">DNA recombination</keyword>
<keyword evidence="6 7" id="KW-0269">Exonuclease</keyword>
<dbReference type="GO" id="GO:0008408">
    <property type="term" value="F:3'-5' exonuclease activity"/>
    <property type="evidence" value="ECO:0007669"/>
    <property type="project" value="InterPro"/>
</dbReference>
<keyword evidence="11" id="KW-1185">Reference proteome</keyword>
<evidence type="ECO:0000256" key="1">
    <source>
        <dbReference type="ARBA" id="ARBA00010555"/>
    </source>
</evidence>
<dbReference type="InterPro" id="IPR029052">
    <property type="entry name" value="Metallo-depent_PP-like"/>
</dbReference>
<evidence type="ECO:0000256" key="7">
    <source>
        <dbReference type="RuleBase" id="RU363069"/>
    </source>
</evidence>
<dbReference type="NCBIfam" id="TIGR00619">
    <property type="entry name" value="sbcd"/>
    <property type="match status" value="1"/>
</dbReference>
<proteinExistence type="inferred from homology"/>
<name>A0A6P1TS27_9FIRM</name>
<evidence type="ECO:0000256" key="6">
    <source>
        <dbReference type="ARBA" id="ARBA00022839"/>
    </source>
</evidence>
<dbReference type="PANTHER" id="PTHR30337:SF0">
    <property type="entry name" value="NUCLEASE SBCCD SUBUNIT D"/>
    <property type="match status" value="1"/>
</dbReference>
<dbReference type="InterPro" id="IPR050535">
    <property type="entry name" value="DNA_Repair-Maintenance_Comp"/>
</dbReference>
<dbReference type="InterPro" id="IPR004593">
    <property type="entry name" value="SbcD"/>
</dbReference>
<organism evidence="10 11">
    <name type="scientific">Anaerocolumna sedimenticola</name>
    <dbReference type="NCBI Taxonomy" id="2696063"/>
    <lineage>
        <taxon>Bacteria</taxon>
        <taxon>Bacillati</taxon>
        <taxon>Bacillota</taxon>
        <taxon>Clostridia</taxon>
        <taxon>Lachnospirales</taxon>
        <taxon>Lachnospiraceae</taxon>
        <taxon>Anaerocolumna</taxon>
    </lineage>
</organism>
<dbReference type="KEGG" id="anr:Ana3638_18675"/>
<dbReference type="Pfam" id="PF00149">
    <property type="entry name" value="Metallophos"/>
    <property type="match status" value="1"/>
</dbReference>
<comment type="similarity">
    <text evidence="1 7">Belongs to the SbcD family.</text>
</comment>
<comment type="subunit">
    <text evidence="2 7">Heterodimer of SbcC and SbcD.</text>
</comment>
<dbReference type="Gene3D" id="3.60.21.10">
    <property type="match status" value="1"/>
</dbReference>
<evidence type="ECO:0000259" key="8">
    <source>
        <dbReference type="Pfam" id="PF00149"/>
    </source>
</evidence>
<dbReference type="EMBL" id="CP048000">
    <property type="protein sequence ID" value="QHQ62556.1"/>
    <property type="molecule type" value="Genomic_DNA"/>
</dbReference>
<dbReference type="GO" id="GO:0004519">
    <property type="term" value="F:endonuclease activity"/>
    <property type="evidence" value="ECO:0007669"/>
    <property type="project" value="UniProtKB-KW"/>
</dbReference>
<dbReference type="PANTHER" id="PTHR30337">
    <property type="entry name" value="COMPONENT OF ATP-DEPENDENT DSDNA EXONUCLEASE"/>
    <property type="match status" value="1"/>
</dbReference>
<evidence type="ECO:0000259" key="9">
    <source>
        <dbReference type="Pfam" id="PF12320"/>
    </source>
</evidence>
<keyword evidence="4 7" id="KW-0540">Nuclease</keyword>
<dbReference type="Pfam" id="PF12320">
    <property type="entry name" value="SbcD_C"/>
    <property type="match status" value="1"/>
</dbReference>
<reference evidence="10 11" key="1">
    <citation type="submission" date="2020-01" db="EMBL/GenBank/DDBJ databases">
        <title>Genome analysis of Anaerocolumna sp. CBA3638.</title>
        <authorList>
            <person name="Kim J."/>
            <person name="Roh S.W."/>
        </authorList>
    </citation>
    <scope>NUCLEOTIDE SEQUENCE [LARGE SCALE GENOMIC DNA]</scope>
    <source>
        <strain evidence="10 11">CBA3638</strain>
    </source>
</reference>
<dbReference type="GO" id="GO:0006310">
    <property type="term" value="P:DNA recombination"/>
    <property type="evidence" value="ECO:0007669"/>
    <property type="project" value="UniProtKB-KW"/>
</dbReference>
<keyword evidence="7" id="KW-0255">Endonuclease</keyword>
<dbReference type="InterPro" id="IPR004843">
    <property type="entry name" value="Calcineurin-like_PHP"/>
</dbReference>
<comment type="function">
    <text evidence="7">SbcCD cleaves DNA hairpin structures. These structures can inhibit DNA replication and are intermediates in certain DNA recombination reactions. The complex acts as a 3'-&gt;5' double strand exonuclease that can open hairpins. It also has a 5' single-strand endonuclease activity.</text>
</comment>
<evidence type="ECO:0000256" key="4">
    <source>
        <dbReference type="ARBA" id="ARBA00022722"/>
    </source>
</evidence>
<evidence type="ECO:0000256" key="5">
    <source>
        <dbReference type="ARBA" id="ARBA00022801"/>
    </source>
</evidence>
<feature type="domain" description="Calcineurin-like phosphoesterase" evidence="8">
    <location>
        <begin position="1"/>
        <end position="218"/>
    </location>
</feature>
<dbReference type="CDD" id="cd00840">
    <property type="entry name" value="MPP_Mre11_N"/>
    <property type="match status" value="1"/>
</dbReference>
<dbReference type="SUPFAM" id="SSF56300">
    <property type="entry name" value="Metallo-dependent phosphatases"/>
    <property type="match status" value="1"/>
</dbReference>
<protein>
    <recommendedName>
        <fullName evidence="3 7">Nuclease SbcCD subunit D</fullName>
    </recommendedName>
</protein>
<sequence>MKFLHISDLHIGKKLREADFTEDQIHILNEIISIVDDTKPDGIFIAGDIYDRSVPPASAVNLFDDFLTNLEKRNIMVFIVSGNHDSPERLNFGKEIMGKNSIYISGAFKGEMDRITLSDEYGQVNIYLLPYIKPSIVSNFIKETELDTYEKAVQAVFESAKIDREQRNILVAHQYVTNQGIEPERSDSEVISVGGLDNIDVSVFDPFDYVALGHIHGPQKIGRETVRYCGTPLKYSFSECKHQKSVTCIVITHKNNVEISQIPLHPIRDLRVIKDKLDHLLHDEKYINKNCEDYIHAILTDEEDIYDAIGKLRTVYSNVLILEKENTKTKNNENSKTSASGDVTKRSPMDLFEEFYQNQNNIELNNIQKRILMDLFTELGGEAE</sequence>